<dbReference type="NCBIfam" id="TIGR01901">
    <property type="entry name" value="adhes_NPXG"/>
    <property type="match status" value="1"/>
</dbReference>
<accession>A0A3B0M6R4</accession>
<dbReference type="Gene3D" id="2.160.20.10">
    <property type="entry name" value="Single-stranded right-handed beta-helix, Pectin lyase-like"/>
    <property type="match status" value="1"/>
</dbReference>
<reference evidence="2" key="1">
    <citation type="submission" date="2018-04" db="EMBL/GenBank/DDBJ databases">
        <authorList>
            <person name="Go L.Y."/>
            <person name="Mitchell J.A."/>
        </authorList>
    </citation>
    <scope>NUCLEOTIDE SEQUENCE</scope>
    <source>
        <strain evidence="2">ARTV</strain>
    </source>
</reference>
<evidence type="ECO:0000313" key="2">
    <source>
        <dbReference type="EMBL" id="SSW95858.1"/>
    </source>
</evidence>
<feature type="domain" description="Filamentous haemagglutinin FhaB/tRNA nuclease CdiA-like TPS" evidence="1">
    <location>
        <begin position="28"/>
        <end position="136"/>
    </location>
</feature>
<sequence>MDYCSNLFKLGLKILLFTLITANKFIYANTSTVDIAKPLENGISYNTFSELPFTQSGISFNNDIQSNPILDNTAAKIIIAEITSDKHSNLQGTIGIKGTIADLIIANPNGISWKNGKTDNVKSLSLIAGKLEIPAKKTLQQLKSLKFITTIGSSINLTDDKENSLSINNLANIKAKINIAKVNLFADKIIINNNITLEAAQQHYFAATGAISYSLRQANIKLKHLIKPDTNLTYLHHSQLKLSQQTTVKGQNIILESHPYQCSNSYSCKNNNIQLNSSLIAQNFSLRGDSLFENSGSLILGRQP</sequence>
<dbReference type="InterPro" id="IPR012334">
    <property type="entry name" value="Pectin_lyas_fold"/>
</dbReference>
<name>A0A3B0M6R4_9GAMM</name>
<dbReference type="SMART" id="SM00912">
    <property type="entry name" value="Haemagg_act"/>
    <property type="match status" value="1"/>
</dbReference>
<gene>
    <name evidence="2" type="primary">fhaB_2</name>
    <name evidence="2" type="ORF">ARTV_1957</name>
</gene>
<evidence type="ECO:0000259" key="1">
    <source>
        <dbReference type="SMART" id="SM00912"/>
    </source>
</evidence>
<proteinExistence type="predicted"/>
<dbReference type="InterPro" id="IPR008638">
    <property type="entry name" value="FhaB/CdiA-like_TPS"/>
</dbReference>
<protein>
    <submittedName>
        <fullName evidence="2">Filamentous hemagglutinin</fullName>
    </submittedName>
</protein>
<dbReference type="Pfam" id="PF05860">
    <property type="entry name" value="TPS"/>
    <property type="match status" value="1"/>
</dbReference>
<organism evidence="2">
    <name type="scientific">Arsenophonus endosymbiont of Trialeurodes vaporariorum</name>
    <dbReference type="NCBI Taxonomy" id="235567"/>
    <lineage>
        <taxon>Bacteria</taxon>
        <taxon>Pseudomonadati</taxon>
        <taxon>Pseudomonadota</taxon>
        <taxon>Gammaproteobacteria</taxon>
        <taxon>Enterobacterales</taxon>
        <taxon>Morganellaceae</taxon>
        <taxon>Arsenophonus</taxon>
    </lineage>
</organism>
<dbReference type="AlphaFoldDB" id="A0A3B0M6R4"/>
<dbReference type="InterPro" id="IPR011050">
    <property type="entry name" value="Pectin_lyase_fold/virulence"/>
</dbReference>
<dbReference type="EMBL" id="UFQR01000007">
    <property type="protein sequence ID" value="SSW95858.1"/>
    <property type="molecule type" value="Genomic_DNA"/>
</dbReference>
<dbReference type="SUPFAM" id="SSF51126">
    <property type="entry name" value="Pectin lyase-like"/>
    <property type="match status" value="1"/>
</dbReference>